<sequence length="146" mass="15961">MSSSNRAPQRDGKAPASPVSPSPPAPLLRQSTFSADYWDSFYIGWKMALQKASRLYDDKGLNNILPDIGHRVEHIPSSPSSPDLYAEMITEAYSGRSGLLSILSYLDDLHEMKNANWAAAIHEYLISRVKAFGTAAGSSKTIFLTG</sequence>
<accession>A0A843WNP4</accession>
<feature type="non-terminal residue" evidence="2">
    <location>
        <position position="1"/>
    </location>
</feature>
<feature type="region of interest" description="Disordered" evidence="1">
    <location>
        <begin position="1"/>
        <end position="25"/>
    </location>
</feature>
<gene>
    <name evidence="2" type="ORF">Taro_042328</name>
</gene>
<protein>
    <submittedName>
        <fullName evidence="2">Uncharacterized protein</fullName>
    </submittedName>
</protein>
<comment type="caution">
    <text evidence="2">The sequence shown here is derived from an EMBL/GenBank/DDBJ whole genome shotgun (WGS) entry which is preliminary data.</text>
</comment>
<evidence type="ECO:0000256" key="1">
    <source>
        <dbReference type="SAM" id="MobiDB-lite"/>
    </source>
</evidence>
<organism evidence="2 3">
    <name type="scientific">Colocasia esculenta</name>
    <name type="common">Wild taro</name>
    <name type="synonym">Arum esculentum</name>
    <dbReference type="NCBI Taxonomy" id="4460"/>
    <lineage>
        <taxon>Eukaryota</taxon>
        <taxon>Viridiplantae</taxon>
        <taxon>Streptophyta</taxon>
        <taxon>Embryophyta</taxon>
        <taxon>Tracheophyta</taxon>
        <taxon>Spermatophyta</taxon>
        <taxon>Magnoliopsida</taxon>
        <taxon>Liliopsida</taxon>
        <taxon>Araceae</taxon>
        <taxon>Aroideae</taxon>
        <taxon>Colocasieae</taxon>
        <taxon>Colocasia</taxon>
    </lineage>
</organism>
<keyword evidence="3" id="KW-1185">Reference proteome</keyword>
<evidence type="ECO:0000313" key="3">
    <source>
        <dbReference type="Proteomes" id="UP000652761"/>
    </source>
</evidence>
<reference evidence="2" key="1">
    <citation type="submission" date="2017-07" db="EMBL/GenBank/DDBJ databases">
        <title>Taro Niue Genome Assembly and Annotation.</title>
        <authorList>
            <person name="Atibalentja N."/>
            <person name="Keating K."/>
            <person name="Fields C.J."/>
        </authorList>
    </citation>
    <scope>NUCLEOTIDE SEQUENCE</scope>
    <source>
        <strain evidence="2">Niue_2</strain>
        <tissue evidence="2">Leaf</tissue>
    </source>
</reference>
<evidence type="ECO:0000313" key="2">
    <source>
        <dbReference type="EMBL" id="MQM09457.1"/>
    </source>
</evidence>
<name>A0A843WNP4_COLES</name>
<dbReference type="AlphaFoldDB" id="A0A843WNP4"/>
<dbReference type="EMBL" id="NMUH01004381">
    <property type="protein sequence ID" value="MQM09457.1"/>
    <property type="molecule type" value="Genomic_DNA"/>
</dbReference>
<proteinExistence type="predicted"/>
<dbReference type="Proteomes" id="UP000652761">
    <property type="component" value="Unassembled WGS sequence"/>
</dbReference>